<dbReference type="AlphaFoldDB" id="A0A0K0FPY2"/>
<dbReference type="GO" id="GO:0015074">
    <property type="term" value="P:DNA integration"/>
    <property type="evidence" value="ECO:0007669"/>
    <property type="project" value="TreeGrafter"/>
</dbReference>
<keyword evidence="1" id="KW-1185">Reference proteome</keyword>
<dbReference type="GO" id="GO:0044547">
    <property type="term" value="F:DNA topoisomerase binding"/>
    <property type="evidence" value="ECO:0007669"/>
    <property type="project" value="TreeGrafter"/>
</dbReference>
<dbReference type="GO" id="GO:0003690">
    <property type="term" value="F:double-stranded DNA binding"/>
    <property type="evidence" value="ECO:0007669"/>
    <property type="project" value="TreeGrafter"/>
</dbReference>
<dbReference type="GO" id="GO:0042800">
    <property type="term" value="F:histone H3K4 methyltransferase activity"/>
    <property type="evidence" value="ECO:0007669"/>
    <property type="project" value="TreeGrafter"/>
</dbReference>
<dbReference type="GO" id="GO:0005634">
    <property type="term" value="C:nucleus"/>
    <property type="evidence" value="ECO:0007669"/>
    <property type="project" value="TreeGrafter"/>
</dbReference>
<dbReference type="GO" id="GO:0003697">
    <property type="term" value="F:single-stranded DNA binding"/>
    <property type="evidence" value="ECO:0007669"/>
    <property type="project" value="TreeGrafter"/>
</dbReference>
<protein>
    <submittedName>
        <fullName evidence="2">Mariner Mos1 transposase</fullName>
    </submittedName>
</protein>
<dbReference type="InterPro" id="IPR036397">
    <property type="entry name" value="RNaseH_sf"/>
</dbReference>
<sequence>MDEAAKQFPKPKLSPKKVMVTVWRSAIGIIHYDFMKPGETIDSESYCQQIKTMYQKLSQKVPALVNRKGPILLHDNAKTHVS</sequence>
<dbReference type="GO" id="GO:0000793">
    <property type="term" value="C:condensed chromosome"/>
    <property type="evidence" value="ECO:0007669"/>
    <property type="project" value="TreeGrafter"/>
</dbReference>
<dbReference type="Pfam" id="PF01359">
    <property type="entry name" value="Transposase_1"/>
    <property type="match status" value="1"/>
</dbReference>
<dbReference type="PANTHER" id="PTHR46060:SF2">
    <property type="entry name" value="HISTONE-LYSINE N-METHYLTRANSFERASE SETMAR"/>
    <property type="match status" value="1"/>
</dbReference>
<dbReference type="GO" id="GO:0006303">
    <property type="term" value="P:double-strand break repair via nonhomologous end joining"/>
    <property type="evidence" value="ECO:0007669"/>
    <property type="project" value="TreeGrafter"/>
</dbReference>
<dbReference type="GO" id="GO:0044774">
    <property type="term" value="P:mitotic DNA integrity checkpoint signaling"/>
    <property type="evidence" value="ECO:0007669"/>
    <property type="project" value="TreeGrafter"/>
</dbReference>
<dbReference type="InterPro" id="IPR052709">
    <property type="entry name" value="Transposase-MT_Hybrid"/>
</dbReference>
<evidence type="ECO:0000313" key="1">
    <source>
        <dbReference type="Proteomes" id="UP000035680"/>
    </source>
</evidence>
<dbReference type="InterPro" id="IPR001888">
    <property type="entry name" value="Transposase_1"/>
</dbReference>
<reference evidence="1" key="1">
    <citation type="submission" date="2014-07" db="EMBL/GenBank/DDBJ databases">
        <authorList>
            <person name="Martin A.A"/>
            <person name="De Silva N."/>
        </authorList>
    </citation>
    <scope>NUCLEOTIDE SEQUENCE</scope>
</reference>
<dbReference type="GO" id="GO:0046975">
    <property type="term" value="F:histone H3K36 methyltransferase activity"/>
    <property type="evidence" value="ECO:0007669"/>
    <property type="project" value="TreeGrafter"/>
</dbReference>
<dbReference type="GO" id="GO:0035861">
    <property type="term" value="C:site of double-strand break"/>
    <property type="evidence" value="ECO:0007669"/>
    <property type="project" value="TreeGrafter"/>
</dbReference>
<dbReference type="WBParaSite" id="SVE_1136400.1">
    <property type="protein sequence ID" value="SVE_1136400.1"/>
    <property type="gene ID" value="SVE_1136400"/>
</dbReference>
<accession>A0A0K0FPY2</accession>
<name>A0A0K0FPY2_STRVS</name>
<proteinExistence type="predicted"/>
<dbReference type="GO" id="GO:0000729">
    <property type="term" value="P:DNA double-strand break processing"/>
    <property type="evidence" value="ECO:0007669"/>
    <property type="project" value="TreeGrafter"/>
</dbReference>
<reference evidence="2" key="2">
    <citation type="submission" date="2015-08" db="UniProtKB">
        <authorList>
            <consortium name="WormBaseParasite"/>
        </authorList>
    </citation>
    <scope>IDENTIFICATION</scope>
</reference>
<dbReference type="Proteomes" id="UP000035680">
    <property type="component" value="Unassembled WGS sequence"/>
</dbReference>
<dbReference type="GO" id="GO:0031297">
    <property type="term" value="P:replication fork processing"/>
    <property type="evidence" value="ECO:0007669"/>
    <property type="project" value="TreeGrafter"/>
</dbReference>
<dbReference type="PANTHER" id="PTHR46060">
    <property type="entry name" value="MARINER MOS1 TRANSPOSASE-LIKE PROTEIN"/>
    <property type="match status" value="1"/>
</dbReference>
<evidence type="ECO:0000313" key="2">
    <source>
        <dbReference type="WBParaSite" id="SVE_1136400.1"/>
    </source>
</evidence>
<dbReference type="GO" id="GO:0000014">
    <property type="term" value="F:single-stranded DNA endodeoxyribonuclease activity"/>
    <property type="evidence" value="ECO:0007669"/>
    <property type="project" value="TreeGrafter"/>
</dbReference>
<dbReference type="Gene3D" id="3.30.420.10">
    <property type="entry name" value="Ribonuclease H-like superfamily/Ribonuclease H"/>
    <property type="match status" value="1"/>
</dbReference>
<dbReference type="STRING" id="75913.A0A0K0FPY2"/>
<organism evidence="1 2">
    <name type="scientific">Strongyloides venezuelensis</name>
    <name type="common">Threadworm</name>
    <dbReference type="NCBI Taxonomy" id="75913"/>
    <lineage>
        <taxon>Eukaryota</taxon>
        <taxon>Metazoa</taxon>
        <taxon>Ecdysozoa</taxon>
        <taxon>Nematoda</taxon>
        <taxon>Chromadorea</taxon>
        <taxon>Rhabditida</taxon>
        <taxon>Tylenchina</taxon>
        <taxon>Panagrolaimomorpha</taxon>
        <taxon>Strongyloidoidea</taxon>
        <taxon>Strongyloididae</taxon>
        <taxon>Strongyloides</taxon>
    </lineage>
</organism>